<evidence type="ECO:0000256" key="3">
    <source>
        <dbReference type="ARBA" id="ARBA00022527"/>
    </source>
</evidence>
<evidence type="ECO:0000256" key="8">
    <source>
        <dbReference type="ARBA" id="ARBA00049280"/>
    </source>
</evidence>
<dbReference type="PROSITE" id="PS00107">
    <property type="entry name" value="PROTEIN_KINASE_ATP"/>
    <property type="match status" value="1"/>
</dbReference>
<dbReference type="FunFam" id="1.10.510.10:FF:000415">
    <property type="entry name" value="CMGC/CDK/CRK7 protein kinase, variant"/>
    <property type="match status" value="1"/>
</dbReference>
<reference evidence="13 14" key="1">
    <citation type="journal article" date="2019" name="Nat. Ecol. Evol.">
        <title>Megaphylogeny resolves global patterns of mushroom evolution.</title>
        <authorList>
            <person name="Varga T."/>
            <person name="Krizsan K."/>
            <person name="Foldi C."/>
            <person name="Dima B."/>
            <person name="Sanchez-Garcia M."/>
            <person name="Sanchez-Ramirez S."/>
            <person name="Szollosi G.J."/>
            <person name="Szarkandi J.G."/>
            <person name="Papp V."/>
            <person name="Albert L."/>
            <person name="Andreopoulos W."/>
            <person name="Angelini C."/>
            <person name="Antonin V."/>
            <person name="Barry K.W."/>
            <person name="Bougher N.L."/>
            <person name="Buchanan P."/>
            <person name="Buyck B."/>
            <person name="Bense V."/>
            <person name="Catcheside P."/>
            <person name="Chovatia M."/>
            <person name="Cooper J."/>
            <person name="Damon W."/>
            <person name="Desjardin D."/>
            <person name="Finy P."/>
            <person name="Geml J."/>
            <person name="Haridas S."/>
            <person name="Hughes K."/>
            <person name="Justo A."/>
            <person name="Karasinski D."/>
            <person name="Kautmanova I."/>
            <person name="Kiss B."/>
            <person name="Kocsube S."/>
            <person name="Kotiranta H."/>
            <person name="LaButti K.M."/>
            <person name="Lechner B.E."/>
            <person name="Liimatainen K."/>
            <person name="Lipzen A."/>
            <person name="Lukacs Z."/>
            <person name="Mihaltcheva S."/>
            <person name="Morgado L.N."/>
            <person name="Niskanen T."/>
            <person name="Noordeloos M.E."/>
            <person name="Ohm R.A."/>
            <person name="Ortiz-Santana B."/>
            <person name="Ovrebo C."/>
            <person name="Racz N."/>
            <person name="Riley R."/>
            <person name="Savchenko A."/>
            <person name="Shiryaev A."/>
            <person name="Soop K."/>
            <person name="Spirin V."/>
            <person name="Szebenyi C."/>
            <person name="Tomsovsky M."/>
            <person name="Tulloss R.E."/>
            <person name="Uehling J."/>
            <person name="Grigoriev I.V."/>
            <person name="Vagvolgyi C."/>
            <person name="Papp T."/>
            <person name="Martin F.M."/>
            <person name="Miettinen O."/>
            <person name="Hibbett D.S."/>
            <person name="Nagy L.G."/>
        </authorList>
    </citation>
    <scope>NUCLEOTIDE SEQUENCE [LARGE SCALE GENOMIC DNA]</scope>
    <source>
        <strain evidence="13 14">CBS 962.96</strain>
    </source>
</reference>
<dbReference type="Proteomes" id="UP000297245">
    <property type="component" value="Unassembled WGS sequence"/>
</dbReference>
<organism evidence="13 14">
    <name type="scientific">Dendrothele bispora (strain CBS 962.96)</name>
    <dbReference type="NCBI Taxonomy" id="1314807"/>
    <lineage>
        <taxon>Eukaryota</taxon>
        <taxon>Fungi</taxon>
        <taxon>Dikarya</taxon>
        <taxon>Basidiomycota</taxon>
        <taxon>Agaricomycotina</taxon>
        <taxon>Agaricomycetes</taxon>
        <taxon>Agaricomycetidae</taxon>
        <taxon>Agaricales</taxon>
        <taxon>Agaricales incertae sedis</taxon>
        <taxon>Dendrothele</taxon>
    </lineage>
</organism>
<evidence type="ECO:0000256" key="1">
    <source>
        <dbReference type="ARBA" id="ARBA00006485"/>
    </source>
</evidence>
<dbReference type="Gene3D" id="1.10.510.10">
    <property type="entry name" value="Transferase(Phosphotransferase) domain 1"/>
    <property type="match status" value="1"/>
</dbReference>
<sequence length="398" mass="45292">MDIADSPAHGDVTEDVNSENSLPHPRPAPAEQPYLPEGVPSTSGPLESSRSDAESLLDPTANEATASPSRPRSRAELYAIVSQVGEGTFGKVYKARNTVTNMHVALKRIRMESEKDGFPVTAMREIKLLQSLRHKNVIRLFEMMVSSGSVYMVFEYMDHDLTGILSQTQFNFTDAHLKSLCWQMLAGLAYLHHKGVIHRDIKGSNILVNNRGELKLADFGLARFYQKRRRSDYTNRVITLWYRPPELLFGATVYGPEVDMWSAGCIMLELFTKKPVFQGNDEISQLDVIYRVIGTPTHERWADAANMPWYELVKPKDHVPNHFKELFKKWMSPAALDLAERLLDYDPSRRATAVQAMEASYFIQEQPTAEQPIGLATLEGEWHELETKRERAKKRKKE</sequence>
<dbReference type="InterPro" id="IPR011009">
    <property type="entry name" value="Kinase-like_dom_sf"/>
</dbReference>
<evidence type="ECO:0000256" key="5">
    <source>
        <dbReference type="ARBA" id="ARBA00022741"/>
    </source>
</evidence>
<evidence type="ECO:0000259" key="12">
    <source>
        <dbReference type="PROSITE" id="PS50011"/>
    </source>
</evidence>
<dbReference type="Gene3D" id="3.30.200.20">
    <property type="entry name" value="Phosphorylase Kinase, domain 1"/>
    <property type="match status" value="1"/>
</dbReference>
<keyword evidence="5 9" id="KW-0547">Nucleotide-binding</keyword>
<dbReference type="InterPro" id="IPR000719">
    <property type="entry name" value="Prot_kinase_dom"/>
</dbReference>
<dbReference type="InterPro" id="IPR017441">
    <property type="entry name" value="Protein_kinase_ATP_BS"/>
</dbReference>
<feature type="region of interest" description="Disordered" evidence="11">
    <location>
        <begin position="1"/>
        <end position="73"/>
    </location>
</feature>
<dbReference type="PANTHER" id="PTHR24056:SF546">
    <property type="entry name" value="CYCLIN-DEPENDENT KINASE 12"/>
    <property type="match status" value="1"/>
</dbReference>
<dbReference type="Pfam" id="PF00069">
    <property type="entry name" value="Pkinase"/>
    <property type="match status" value="1"/>
</dbReference>
<dbReference type="EMBL" id="ML179035">
    <property type="protein sequence ID" value="THV08514.1"/>
    <property type="molecule type" value="Genomic_DNA"/>
</dbReference>
<proteinExistence type="inferred from homology"/>
<dbReference type="GO" id="GO:0008024">
    <property type="term" value="C:cyclin/CDK positive transcription elongation factor complex"/>
    <property type="evidence" value="ECO:0007669"/>
    <property type="project" value="TreeGrafter"/>
</dbReference>
<keyword evidence="7 9" id="KW-0067">ATP-binding</keyword>
<gene>
    <name evidence="13" type="ORF">K435DRAFT_641404</name>
</gene>
<keyword evidence="3 10" id="KW-0723">Serine/threonine-protein kinase</keyword>
<dbReference type="GO" id="GO:0008353">
    <property type="term" value="F:RNA polymerase II CTD heptapeptide repeat kinase activity"/>
    <property type="evidence" value="ECO:0007669"/>
    <property type="project" value="UniProtKB-EC"/>
</dbReference>
<dbReference type="GO" id="GO:0032968">
    <property type="term" value="P:positive regulation of transcription elongation by RNA polymerase II"/>
    <property type="evidence" value="ECO:0007669"/>
    <property type="project" value="TreeGrafter"/>
</dbReference>
<keyword evidence="4" id="KW-0808">Transferase</keyword>
<dbReference type="OrthoDB" id="204883at2759"/>
<dbReference type="InterPro" id="IPR050108">
    <property type="entry name" value="CDK"/>
</dbReference>
<dbReference type="FunFam" id="3.30.200.20:FF:000270">
    <property type="entry name" value="Serine/threonine-protein kinase bur1"/>
    <property type="match status" value="1"/>
</dbReference>
<evidence type="ECO:0000256" key="7">
    <source>
        <dbReference type="ARBA" id="ARBA00022840"/>
    </source>
</evidence>
<evidence type="ECO:0000313" key="14">
    <source>
        <dbReference type="Proteomes" id="UP000297245"/>
    </source>
</evidence>
<feature type="domain" description="Protein kinase" evidence="12">
    <location>
        <begin position="78"/>
        <end position="362"/>
    </location>
</feature>
<dbReference type="PROSITE" id="PS50011">
    <property type="entry name" value="PROTEIN_KINASE_DOM"/>
    <property type="match status" value="1"/>
</dbReference>
<comment type="similarity">
    <text evidence="1">Belongs to the protein kinase superfamily. CMGC Ser/Thr protein kinase family. CDC2/CDKX subfamily.</text>
</comment>
<evidence type="ECO:0000313" key="13">
    <source>
        <dbReference type="EMBL" id="THV08514.1"/>
    </source>
</evidence>
<evidence type="ECO:0000256" key="6">
    <source>
        <dbReference type="ARBA" id="ARBA00022777"/>
    </source>
</evidence>
<dbReference type="GO" id="GO:0030332">
    <property type="term" value="F:cyclin binding"/>
    <property type="evidence" value="ECO:0007669"/>
    <property type="project" value="TreeGrafter"/>
</dbReference>
<keyword evidence="6 13" id="KW-0418">Kinase</keyword>
<feature type="binding site" evidence="9">
    <location>
        <position position="107"/>
    </location>
    <ligand>
        <name>ATP</name>
        <dbReference type="ChEBI" id="CHEBI:30616"/>
    </ligand>
</feature>
<dbReference type="GO" id="GO:0005524">
    <property type="term" value="F:ATP binding"/>
    <property type="evidence" value="ECO:0007669"/>
    <property type="project" value="UniProtKB-UniRule"/>
</dbReference>
<evidence type="ECO:0000256" key="11">
    <source>
        <dbReference type="SAM" id="MobiDB-lite"/>
    </source>
</evidence>
<protein>
    <recommendedName>
        <fullName evidence="2">[RNA-polymerase]-subunit kinase</fullName>
        <ecNumber evidence="2">2.7.11.23</ecNumber>
    </recommendedName>
</protein>
<accession>A0A4S8N0W3</accession>
<dbReference type="EC" id="2.7.11.23" evidence="2"/>
<dbReference type="SUPFAM" id="SSF56112">
    <property type="entry name" value="Protein kinase-like (PK-like)"/>
    <property type="match status" value="1"/>
</dbReference>
<evidence type="ECO:0000256" key="4">
    <source>
        <dbReference type="ARBA" id="ARBA00022679"/>
    </source>
</evidence>
<evidence type="ECO:0000256" key="9">
    <source>
        <dbReference type="PROSITE-ProRule" id="PRU10141"/>
    </source>
</evidence>
<dbReference type="PROSITE" id="PS00108">
    <property type="entry name" value="PROTEIN_KINASE_ST"/>
    <property type="match status" value="1"/>
</dbReference>
<dbReference type="InterPro" id="IPR008271">
    <property type="entry name" value="Ser/Thr_kinase_AS"/>
</dbReference>
<dbReference type="SMART" id="SM00220">
    <property type="entry name" value="S_TKc"/>
    <property type="match status" value="1"/>
</dbReference>
<name>A0A4S8N0W3_DENBC</name>
<dbReference type="PANTHER" id="PTHR24056">
    <property type="entry name" value="CELL DIVISION PROTEIN KINASE"/>
    <property type="match status" value="1"/>
</dbReference>
<keyword evidence="14" id="KW-1185">Reference proteome</keyword>
<dbReference type="AlphaFoldDB" id="A0A4S8N0W3"/>
<evidence type="ECO:0000256" key="2">
    <source>
        <dbReference type="ARBA" id="ARBA00012409"/>
    </source>
</evidence>
<evidence type="ECO:0000256" key="10">
    <source>
        <dbReference type="RuleBase" id="RU000304"/>
    </source>
</evidence>
<comment type="catalytic activity">
    <reaction evidence="8">
        <text>[DNA-directed RNA polymerase] + ATP = phospho-[DNA-directed RNA polymerase] + ADP + H(+)</text>
        <dbReference type="Rhea" id="RHEA:10216"/>
        <dbReference type="Rhea" id="RHEA-COMP:11321"/>
        <dbReference type="Rhea" id="RHEA-COMP:11322"/>
        <dbReference type="ChEBI" id="CHEBI:15378"/>
        <dbReference type="ChEBI" id="CHEBI:30616"/>
        <dbReference type="ChEBI" id="CHEBI:43176"/>
        <dbReference type="ChEBI" id="CHEBI:68546"/>
        <dbReference type="ChEBI" id="CHEBI:456216"/>
        <dbReference type="EC" id="2.7.11.23"/>
    </reaction>
</comment>
<dbReference type="CDD" id="cd07840">
    <property type="entry name" value="STKc_CDK9_like"/>
    <property type="match status" value="1"/>
</dbReference>